<accession>B9EVK9</accession>
<dbReference type="EMBL" id="CM000138">
    <property type="protein sequence ID" value="EEE54358.1"/>
    <property type="molecule type" value="Genomic_DNA"/>
</dbReference>
<reference evidence="2" key="1">
    <citation type="journal article" date="2005" name="PLoS Biol.">
        <title>The genomes of Oryza sativa: a history of duplications.</title>
        <authorList>
            <person name="Yu J."/>
            <person name="Wang J."/>
            <person name="Lin W."/>
            <person name="Li S."/>
            <person name="Li H."/>
            <person name="Zhou J."/>
            <person name="Ni P."/>
            <person name="Dong W."/>
            <person name="Hu S."/>
            <person name="Zeng C."/>
            <person name="Zhang J."/>
            <person name="Zhang Y."/>
            <person name="Li R."/>
            <person name="Xu Z."/>
            <person name="Li S."/>
            <person name="Li X."/>
            <person name="Zheng H."/>
            <person name="Cong L."/>
            <person name="Lin L."/>
            <person name="Yin J."/>
            <person name="Geng J."/>
            <person name="Li G."/>
            <person name="Shi J."/>
            <person name="Liu J."/>
            <person name="Lv H."/>
            <person name="Li J."/>
            <person name="Wang J."/>
            <person name="Deng Y."/>
            <person name="Ran L."/>
            <person name="Shi X."/>
            <person name="Wang X."/>
            <person name="Wu Q."/>
            <person name="Li C."/>
            <person name="Ren X."/>
            <person name="Wang J."/>
            <person name="Wang X."/>
            <person name="Li D."/>
            <person name="Liu D."/>
            <person name="Zhang X."/>
            <person name="Ji Z."/>
            <person name="Zhao W."/>
            <person name="Sun Y."/>
            <person name="Zhang Z."/>
            <person name="Bao J."/>
            <person name="Han Y."/>
            <person name="Dong L."/>
            <person name="Ji J."/>
            <person name="Chen P."/>
            <person name="Wu S."/>
            <person name="Liu J."/>
            <person name="Xiao Y."/>
            <person name="Bu D."/>
            <person name="Tan J."/>
            <person name="Yang L."/>
            <person name="Ye C."/>
            <person name="Zhang J."/>
            <person name="Xu J."/>
            <person name="Zhou Y."/>
            <person name="Yu Y."/>
            <person name="Zhang B."/>
            <person name="Zhuang S."/>
            <person name="Wei H."/>
            <person name="Liu B."/>
            <person name="Lei M."/>
            <person name="Yu H."/>
            <person name="Li Y."/>
            <person name="Xu H."/>
            <person name="Wei S."/>
            <person name="He X."/>
            <person name="Fang L."/>
            <person name="Zhang Z."/>
            <person name="Zhang Y."/>
            <person name="Huang X."/>
            <person name="Su Z."/>
            <person name="Tong W."/>
            <person name="Li J."/>
            <person name="Tong Z."/>
            <person name="Li S."/>
            <person name="Ye J."/>
            <person name="Wang L."/>
            <person name="Fang L."/>
            <person name="Lei T."/>
            <person name="Chen C."/>
            <person name="Chen H."/>
            <person name="Xu Z."/>
            <person name="Li H."/>
            <person name="Huang H."/>
            <person name="Zhang F."/>
            <person name="Xu H."/>
            <person name="Li N."/>
            <person name="Zhao C."/>
            <person name="Li S."/>
            <person name="Dong L."/>
            <person name="Huang Y."/>
            <person name="Li L."/>
            <person name="Xi Y."/>
            <person name="Qi Q."/>
            <person name="Li W."/>
            <person name="Zhang B."/>
            <person name="Hu W."/>
            <person name="Zhang Y."/>
            <person name="Tian X."/>
            <person name="Jiao Y."/>
            <person name="Liang X."/>
            <person name="Jin J."/>
            <person name="Gao L."/>
            <person name="Zheng W."/>
            <person name="Hao B."/>
            <person name="Liu S."/>
            <person name="Wang W."/>
            <person name="Yuan L."/>
            <person name="Cao M."/>
            <person name="McDermott J."/>
            <person name="Samudrala R."/>
            <person name="Wang J."/>
            <person name="Wong G.K."/>
            <person name="Yang H."/>
        </authorList>
    </citation>
    <scope>NUCLEOTIDE SEQUENCE [LARGE SCALE GENOMIC DNA]</scope>
</reference>
<dbReference type="AlphaFoldDB" id="B9EVK9"/>
<evidence type="ECO:0000313" key="2">
    <source>
        <dbReference type="EMBL" id="EEE54358.1"/>
    </source>
</evidence>
<dbReference type="Proteomes" id="UP000007752">
    <property type="component" value="Chromosome 1"/>
</dbReference>
<proteinExistence type="predicted"/>
<name>B9EVK9_ORYSJ</name>
<evidence type="ECO:0000256" key="1">
    <source>
        <dbReference type="SAM" id="MobiDB-lite"/>
    </source>
</evidence>
<sequence length="145" mass="16304">MPSLVDAFVGVLNWTKDYCIWSDSGDCGHENCESCYGIKDNNCVLLEGLSEAKTLGLISERGSCTNLHSSTCTGSRESHSSDLFQVFSFKEIEILEGYDNDQDEVEEDEDEDSHEDEDENEDSYGDPYEDEDDDEDGDEVEEENV</sequence>
<organism evidence="2">
    <name type="scientific">Oryza sativa subsp. japonica</name>
    <name type="common">Rice</name>
    <dbReference type="NCBI Taxonomy" id="39947"/>
    <lineage>
        <taxon>Eukaryota</taxon>
        <taxon>Viridiplantae</taxon>
        <taxon>Streptophyta</taxon>
        <taxon>Embryophyta</taxon>
        <taxon>Tracheophyta</taxon>
        <taxon>Spermatophyta</taxon>
        <taxon>Magnoliopsida</taxon>
        <taxon>Liliopsida</taxon>
        <taxon>Poales</taxon>
        <taxon>Poaceae</taxon>
        <taxon>BOP clade</taxon>
        <taxon>Oryzoideae</taxon>
        <taxon>Oryzeae</taxon>
        <taxon>Oryzinae</taxon>
        <taxon>Oryza</taxon>
        <taxon>Oryza sativa</taxon>
    </lineage>
</organism>
<feature type="region of interest" description="Disordered" evidence="1">
    <location>
        <begin position="96"/>
        <end position="145"/>
    </location>
</feature>
<gene>
    <name evidence="2" type="ORF">OsJ_01357</name>
</gene>
<reference evidence="2" key="2">
    <citation type="submission" date="2008-12" db="EMBL/GenBank/DDBJ databases">
        <title>Improved gene annotation of the rice (Oryza sativa) genomes.</title>
        <authorList>
            <person name="Wang J."/>
            <person name="Li R."/>
            <person name="Fan W."/>
            <person name="Huang Q."/>
            <person name="Zhang J."/>
            <person name="Zhou Y."/>
            <person name="Hu Y."/>
            <person name="Zi S."/>
            <person name="Li J."/>
            <person name="Ni P."/>
            <person name="Zheng H."/>
            <person name="Zhang Y."/>
            <person name="Zhao M."/>
            <person name="Hao Q."/>
            <person name="McDermott J."/>
            <person name="Samudrala R."/>
            <person name="Kristiansen K."/>
            <person name="Wong G.K.-S."/>
        </authorList>
    </citation>
    <scope>NUCLEOTIDE SEQUENCE</scope>
</reference>
<protein>
    <submittedName>
        <fullName evidence="2">Uncharacterized protein</fullName>
    </submittedName>
</protein>